<dbReference type="SUPFAM" id="SSF109604">
    <property type="entry name" value="HD-domain/PDEase-like"/>
    <property type="match status" value="1"/>
</dbReference>
<gene>
    <name evidence="2" type="ORF">VSH64_18230</name>
</gene>
<dbReference type="PANTHER" id="PTHR35569">
    <property type="entry name" value="CYANAMIDE HYDRATASE DDI2-RELATED"/>
    <property type="match status" value="1"/>
</dbReference>
<dbReference type="RefSeq" id="WP_326836811.1">
    <property type="nucleotide sequence ID" value="NZ_CP142149.1"/>
</dbReference>
<name>A0ABZ1IJV6_9PSEU</name>
<reference evidence="2 3" key="1">
    <citation type="journal article" date="2015" name="Int. J. Syst. Evol. Microbiol.">
        <title>Amycolatopsis rhabdoformis sp. nov., an actinomycete isolated from a tropical forest soil.</title>
        <authorList>
            <person name="Souza W.R."/>
            <person name="Silva R.E."/>
            <person name="Goodfellow M."/>
            <person name="Busarakam K."/>
            <person name="Figueiro F.S."/>
            <person name="Ferreira D."/>
            <person name="Rodrigues-Filho E."/>
            <person name="Moraes L.A.B."/>
            <person name="Zucchi T.D."/>
        </authorList>
    </citation>
    <scope>NUCLEOTIDE SEQUENCE [LARGE SCALE GENOMIC DNA]</scope>
    <source>
        <strain evidence="2 3">NCIMB 14900</strain>
    </source>
</reference>
<proteinExistence type="predicted"/>
<feature type="domain" description="HD" evidence="1">
    <location>
        <begin position="24"/>
        <end position="123"/>
    </location>
</feature>
<dbReference type="Pfam" id="PF01966">
    <property type="entry name" value="HD"/>
    <property type="match status" value="1"/>
</dbReference>
<dbReference type="PANTHER" id="PTHR35569:SF1">
    <property type="entry name" value="CYANAMIDE HYDRATASE DDI2-RELATED"/>
    <property type="match status" value="1"/>
</dbReference>
<dbReference type="InterPro" id="IPR006674">
    <property type="entry name" value="HD_domain"/>
</dbReference>
<evidence type="ECO:0000259" key="1">
    <source>
        <dbReference type="Pfam" id="PF01966"/>
    </source>
</evidence>
<evidence type="ECO:0000313" key="2">
    <source>
        <dbReference type="EMBL" id="WSE34013.1"/>
    </source>
</evidence>
<protein>
    <submittedName>
        <fullName evidence="2">HD domain-containing protein</fullName>
    </submittedName>
</protein>
<keyword evidence="3" id="KW-1185">Reference proteome</keyword>
<dbReference type="Proteomes" id="UP001330812">
    <property type="component" value="Chromosome"/>
</dbReference>
<dbReference type="EMBL" id="CP142149">
    <property type="protein sequence ID" value="WSE34013.1"/>
    <property type="molecule type" value="Genomic_DNA"/>
</dbReference>
<accession>A0ABZ1IJV6</accession>
<sequence>MFPETPAAAAALTVATRFCSPALLNHSVRAYLWGAHYAAARGIAFDDELYYVSALLHDLALTTEFDNHRLPFEDAGGHLAWVFAAAAGWPAERAAHVEEIIVLHMRDDVSAAADPESHLLQVATSWDVSGRRPEEFSPEVRAEVLGAYPRLTFGAEFLACFEDQATRKPDSAAGRAVAGGIEGRIAAHPLG</sequence>
<organism evidence="2 3">
    <name type="scientific">Amycolatopsis rhabdoformis</name>
    <dbReference type="NCBI Taxonomy" id="1448059"/>
    <lineage>
        <taxon>Bacteria</taxon>
        <taxon>Bacillati</taxon>
        <taxon>Actinomycetota</taxon>
        <taxon>Actinomycetes</taxon>
        <taxon>Pseudonocardiales</taxon>
        <taxon>Pseudonocardiaceae</taxon>
        <taxon>Amycolatopsis</taxon>
    </lineage>
</organism>
<evidence type="ECO:0000313" key="3">
    <source>
        <dbReference type="Proteomes" id="UP001330812"/>
    </source>
</evidence>
<dbReference type="Gene3D" id="1.10.3210.10">
    <property type="entry name" value="Hypothetical protein af1432"/>
    <property type="match status" value="1"/>
</dbReference>